<protein>
    <recommendedName>
        <fullName evidence="1">SseB protein N-terminal domain-containing protein</fullName>
    </recommendedName>
</protein>
<proteinExistence type="predicted"/>
<dbReference type="Pfam" id="PF07179">
    <property type="entry name" value="SseB"/>
    <property type="match status" value="1"/>
</dbReference>
<evidence type="ECO:0000259" key="1">
    <source>
        <dbReference type="Pfam" id="PF07179"/>
    </source>
</evidence>
<dbReference type="AlphaFoldDB" id="A0A3B0YYI1"/>
<dbReference type="InterPro" id="IPR009839">
    <property type="entry name" value="SseB_N"/>
</dbReference>
<reference evidence="2" key="1">
    <citation type="submission" date="2018-06" db="EMBL/GenBank/DDBJ databases">
        <authorList>
            <person name="Zhirakovskaya E."/>
        </authorList>
    </citation>
    <scope>NUCLEOTIDE SEQUENCE</scope>
</reference>
<evidence type="ECO:0000313" key="2">
    <source>
        <dbReference type="EMBL" id="VAW80332.1"/>
    </source>
</evidence>
<organism evidence="2">
    <name type="scientific">hydrothermal vent metagenome</name>
    <dbReference type="NCBI Taxonomy" id="652676"/>
    <lineage>
        <taxon>unclassified sequences</taxon>
        <taxon>metagenomes</taxon>
        <taxon>ecological metagenomes</taxon>
    </lineage>
</organism>
<gene>
    <name evidence="2" type="ORF">MNBD_GAMMA15-1384</name>
</gene>
<feature type="domain" description="SseB protein N-terminal" evidence="1">
    <location>
        <begin position="11"/>
        <end position="129"/>
    </location>
</feature>
<accession>A0A3B0YYI1</accession>
<name>A0A3B0YYI1_9ZZZZ</name>
<dbReference type="EMBL" id="UOFN01000126">
    <property type="protein sequence ID" value="VAW80332.1"/>
    <property type="molecule type" value="Genomic_DNA"/>
</dbReference>
<sequence>MTDTFTPRNDLETRLVSLQDGNLDGNTFMKTLLDEQLFMPVEDEKNEIGGFQKSTQAKPLTLETEEGHTVLILFSSPERAKPFVANVPGYNGGLLAEVGWILERVGSGIGIAINPGHEVGLDLEEDMVAQLIHMNAARSTDGQTST</sequence>